<dbReference type="PANTHER" id="PTHR35024">
    <property type="entry name" value="HYPOTHETICAL CYTOSOLIC PROTEIN"/>
    <property type="match status" value="1"/>
</dbReference>
<reference evidence="2" key="1">
    <citation type="submission" date="2017-02" db="EMBL/GenBank/DDBJ databases">
        <authorList>
            <person name="Regsiter A."/>
            <person name="William W."/>
        </authorList>
    </citation>
    <scope>NUCLEOTIDE SEQUENCE</scope>
    <source>
        <strain evidence="2">BdmA 4</strain>
    </source>
</reference>
<dbReference type="EMBL" id="FWDO01000005">
    <property type="protein sequence ID" value="SLM19470.1"/>
    <property type="molecule type" value="Genomic_DNA"/>
</dbReference>
<dbReference type="Pfam" id="PF04519">
    <property type="entry name" value="Bactofilin"/>
    <property type="match status" value="1"/>
</dbReference>
<sequence length="123" mass="13423">MRRLNFEPPEPYATYIGPAVILNGKLRSNLPLDLRCVLHGSLEGTFIRIDHNADIETGMCTAQHAVIAGRFTGSMNVADTIVILPNANVLADIKAANIRIFEGAKFEGDIEITGISPTNYVRD</sequence>
<evidence type="ECO:0000313" key="2">
    <source>
        <dbReference type="EMBL" id="SLM19470.1"/>
    </source>
</evidence>
<name>A0A3P3XT78_9SPIR</name>
<dbReference type="PANTHER" id="PTHR35024:SF4">
    <property type="entry name" value="POLYMER-FORMING CYTOSKELETAL PROTEIN"/>
    <property type="match status" value="1"/>
</dbReference>
<evidence type="ECO:0008006" key="3">
    <source>
        <dbReference type="Google" id="ProtNLM"/>
    </source>
</evidence>
<organism evidence="2">
    <name type="scientific">uncultured spirochete</name>
    <dbReference type="NCBI Taxonomy" id="156406"/>
    <lineage>
        <taxon>Bacteria</taxon>
        <taxon>Pseudomonadati</taxon>
        <taxon>Spirochaetota</taxon>
        <taxon>Spirochaetia</taxon>
        <taxon>Spirochaetales</taxon>
        <taxon>environmental samples</taxon>
    </lineage>
</organism>
<evidence type="ECO:0000256" key="1">
    <source>
        <dbReference type="ARBA" id="ARBA00044755"/>
    </source>
</evidence>
<comment type="similarity">
    <text evidence="1">Belongs to the bactofilin family.</text>
</comment>
<accession>A0A3P3XT78</accession>
<gene>
    <name evidence="2" type="ORF">SPIRO4BDMA_50985</name>
</gene>
<dbReference type="AlphaFoldDB" id="A0A3P3XT78"/>
<dbReference type="InterPro" id="IPR007607">
    <property type="entry name" value="BacA/B"/>
</dbReference>
<proteinExistence type="inferred from homology"/>
<protein>
    <recommendedName>
        <fullName evidence="3">Integral membrane protein CcmA involved in cell shape determination</fullName>
    </recommendedName>
</protein>